<sequence>MPPSGSSVSKRCDQGGGKAGAAVGAVAGVVRGLETEDMAGSSWVCFSDSSVMAPA</sequence>
<organism evidence="2 3">
    <name type="scientific">Cupriavidus neocaledonicus</name>
    <dbReference type="NCBI Taxonomy" id="1040979"/>
    <lineage>
        <taxon>Bacteria</taxon>
        <taxon>Pseudomonadati</taxon>
        <taxon>Pseudomonadota</taxon>
        <taxon>Betaproteobacteria</taxon>
        <taxon>Burkholderiales</taxon>
        <taxon>Burkholderiaceae</taxon>
        <taxon>Cupriavidus</taxon>
    </lineage>
</organism>
<gene>
    <name evidence="2" type="ORF">CBM2607_12292</name>
</gene>
<reference evidence="2 3" key="1">
    <citation type="submission" date="2018-01" db="EMBL/GenBank/DDBJ databases">
        <authorList>
            <person name="Clerissi C."/>
        </authorList>
    </citation>
    <scope>NUCLEOTIDE SEQUENCE [LARGE SCALE GENOMIC DNA]</scope>
    <source>
        <strain evidence="2">Cupriavidus taiwanensis STM 6160</strain>
    </source>
</reference>
<accession>A0A375H6N2</accession>
<evidence type="ECO:0000313" key="2">
    <source>
        <dbReference type="EMBL" id="SPD47352.1"/>
    </source>
</evidence>
<protein>
    <submittedName>
        <fullName evidence="2">Uncharacterized protein</fullName>
    </submittedName>
</protein>
<dbReference type="Proteomes" id="UP000255168">
    <property type="component" value="Chromosome I"/>
</dbReference>
<name>A0A375H6N2_9BURK</name>
<evidence type="ECO:0000313" key="3">
    <source>
        <dbReference type="Proteomes" id="UP000255168"/>
    </source>
</evidence>
<evidence type="ECO:0000256" key="1">
    <source>
        <dbReference type="SAM" id="MobiDB-lite"/>
    </source>
</evidence>
<proteinExistence type="predicted"/>
<dbReference type="EMBL" id="LT984806">
    <property type="protein sequence ID" value="SPD47352.1"/>
    <property type="molecule type" value="Genomic_DNA"/>
</dbReference>
<dbReference type="AlphaFoldDB" id="A0A375H6N2"/>
<feature type="region of interest" description="Disordered" evidence="1">
    <location>
        <begin position="1"/>
        <end position="21"/>
    </location>
</feature>